<sequence length="1243" mass="136087">MARSTQRSGSPQAPDEPTSRPKTVTSSVVDNGAAGSDTEGSERQAREKLRATSIAGLPIDNIPASDAPMEDAVTEGEANKGLSDQPAENMPIGQHERGRLRRKRSIEDVEEGHPTEEPPTGNAGRHVRKRSRDIRSSQHLSRSGSRKTSGEQSVQEISEHEMPDEETQAAPKNTMMNGTISERPTSPLAGSDQQNGKDFLTSPKNKRTRDEFLLDQEKASKVENEPKPTSHDPPSTEVQNGLTAQDKSAPAEEPKTKRHRDSNSPQPAIERRNPPGFANTSATSPFSALAGNKSPSASSQTSETAFKASGFGALAGSSISGFGALGSSTGGTSPFGGVAASNKATSGFGAATPAASSAGSGFGGLFGSAKPSFASASSGTSGFGSLAGGLGGGFGGLSGGGLSSFAAPGASSIVGLSDKPARPFGAAADDDEEGGEAGHDEEEAVKSPRTDDDEGKDRRFYEQDVETGEENERILFSCRAKLYNFVNTSEDSDKKEWKERGTGTLRLNVQEPPPEEDQDGEKPRKARFVMRADGSHRVVLNTPVKKELKVGDFKGNKPTGQFVMFWGSHSGAKLELMQLKMKTSNAEELWRIVTQLQEEIFIVADTSDPPEYVALPYVWGEASNTVPISIDGKVVHVTQNLKGALQFFSITPALLWADALCINQQDIPEKNQQVNMMATIYRKAANVTVWLGPDEHNDAPAVFEDIKALIEGCGRILDAGGQFGHFDEETGCLYWQVEKGQNYAIVDPDEEEKARLERLFKLPWFSRTWTLQEVGLAPDAVALWGGLAIEWNPIGLTAMFLQRHCKALLGKLGLRTEIERVFHIYTAFSLFITRATFFHVINNARQFNATDPRDKVFALLSHPTAHTTSMTTISLNWNGFKPALPMAFRLLPSFHDQFFVKTLAEERTTSYTPPSELPPPLLQADYYKTTEKIYRNLALDHINRTKGLEILTAVQHDPESTSNLFTPSWVPRWDYFIDTPILGLHNSTHFASANRDIILNPPHPNIENTLTVRGTLVTRIVDHMDLLEPSSFDLPLPATIVGLDSPLVQGLWHTNPIAKTWVLNLSDEDPESYPVLPLYTIETGNGPYAFYNTIDSNVYNAYVRTWVAGKNIGEIDGFDLKADSAAYRQRLVWVSQGTPQTFVSKLMSSQSSKEEWTVKGLQDKMRWQRYRDSAVLVCNKRKIFFTKKKLFGLGPGALRPGDFIAVLLGADVPFVVREVPDDEEEDEVVGMRENKPVLMDRKF</sequence>
<name>A0ACC2YL00_9PEZI</name>
<organism evidence="1 2">
    <name type="scientific">Coniosporium tulheliwenetii</name>
    <dbReference type="NCBI Taxonomy" id="3383036"/>
    <lineage>
        <taxon>Eukaryota</taxon>
        <taxon>Fungi</taxon>
        <taxon>Dikarya</taxon>
        <taxon>Ascomycota</taxon>
        <taxon>Pezizomycotina</taxon>
        <taxon>Dothideomycetes</taxon>
        <taxon>Dothideomycetes incertae sedis</taxon>
        <taxon>Coniosporium</taxon>
    </lineage>
</organism>
<keyword evidence="2" id="KW-1185">Reference proteome</keyword>
<protein>
    <submittedName>
        <fullName evidence="1">Uncharacterized protein</fullName>
    </submittedName>
</protein>
<gene>
    <name evidence="1" type="ORF">H2199_008145</name>
</gene>
<accession>A0ACC2YL00</accession>
<dbReference type="Proteomes" id="UP001172680">
    <property type="component" value="Unassembled WGS sequence"/>
</dbReference>
<reference evidence="1" key="1">
    <citation type="submission" date="2022-10" db="EMBL/GenBank/DDBJ databases">
        <title>Culturing micro-colonial fungi from biological soil crusts in the Mojave desert and describing Neophaeococcomyces mojavensis, and introducing the new genera and species Taxawa tesnikishii.</title>
        <authorList>
            <person name="Kurbessoian T."/>
            <person name="Stajich J.E."/>
        </authorList>
    </citation>
    <scope>NUCLEOTIDE SEQUENCE</scope>
    <source>
        <strain evidence="1">JES_115</strain>
    </source>
</reference>
<comment type="caution">
    <text evidence="1">The sequence shown here is derived from an EMBL/GenBank/DDBJ whole genome shotgun (WGS) entry which is preliminary data.</text>
</comment>
<evidence type="ECO:0000313" key="2">
    <source>
        <dbReference type="Proteomes" id="UP001172680"/>
    </source>
</evidence>
<dbReference type="EMBL" id="JAPDRP010000026">
    <property type="protein sequence ID" value="KAJ9635793.1"/>
    <property type="molecule type" value="Genomic_DNA"/>
</dbReference>
<evidence type="ECO:0000313" key="1">
    <source>
        <dbReference type="EMBL" id="KAJ9635793.1"/>
    </source>
</evidence>
<proteinExistence type="predicted"/>